<dbReference type="AlphaFoldDB" id="A0A9Q0MTX2"/>
<accession>A0A9Q0MTX2</accession>
<sequence>MDRLRPEDRAPSEDRYGGFEQFPGSLTTDGEDSNST</sequence>
<name>A0A9Q0MTX2_9DIPT</name>
<evidence type="ECO:0000313" key="2">
    <source>
        <dbReference type="EMBL" id="KAJ6637927.1"/>
    </source>
</evidence>
<evidence type="ECO:0000313" key="3">
    <source>
        <dbReference type="Proteomes" id="UP001151699"/>
    </source>
</evidence>
<feature type="compositionally biased region" description="Basic and acidic residues" evidence="1">
    <location>
        <begin position="1"/>
        <end position="17"/>
    </location>
</feature>
<evidence type="ECO:0000256" key="1">
    <source>
        <dbReference type="SAM" id="MobiDB-lite"/>
    </source>
</evidence>
<reference evidence="2" key="1">
    <citation type="submission" date="2022-07" db="EMBL/GenBank/DDBJ databases">
        <authorList>
            <person name="Trinca V."/>
            <person name="Uliana J.V.C."/>
            <person name="Torres T.T."/>
            <person name="Ward R.J."/>
            <person name="Monesi N."/>
        </authorList>
    </citation>
    <scope>NUCLEOTIDE SEQUENCE</scope>
    <source>
        <strain evidence="2">HSMRA1968</strain>
        <tissue evidence="2">Whole embryos</tissue>
    </source>
</reference>
<comment type="caution">
    <text evidence="2">The sequence shown here is derived from an EMBL/GenBank/DDBJ whole genome shotgun (WGS) entry which is preliminary data.</text>
</comment>
<gene>
    <name evidence="2" type="ORF">Bhyg_10658</name>
</gene>
<dbReference type="Proteomes" id="UP001151699">
    <property type="component" value="Chromosome X"/>
</dbReference>
<keyword evidence="3" id="KW-1185">Reference proteome</keyword>
<dbReference type="EMBL" id="WJQU01000003">
    <property type="protein sequence ID" value="KAJ6637927.1"/>
    <property type="molecule type" value="Genomic_DNA"/>
</dbReference>
<feature type="region of interest" description="Disordered" evidence="1">
    <location>
        <begin position="1"/>
        <end position="36"/>
    </location>
</feature>
<protein>
    <submittedName>
        <fullName evidence="2">Uncharacterized protein</fullName>
    </submittedName>
</protein>
<organism evidence="2 3">
    <name type="scientific">Pseudolycoriella hygida</name>
    <dbReference type="NCBI Taxonomy" id="35572"/>
    <lineage>
        <taxon>Eukaryota</taxon>
        <taxon>Metazoa</taxon>
        <taxon>Ecdysozoa</taxon>
        <taxon>Arthropoda</taxon>
        <taxon>Hexapoda</taxon>
        <taxon>Insecta</taxon>
        <taxon>Pterygota</taxon>
        <taxon>Neoptera</taxon>
        <taxon>Endopterygota</taxon>
        <taxon>Diptera</taxon>
        <taxon>Nematocera</taxon>
        <taxon>Sciaroidea</taxon>
        <taxon>Sciaridae</taxon>
        <taxon>Pseudolycoriella</taxon>
    </lineage>
</organism>
<proteinExistence type="predicted"/>